<evidence type="ECO:0000256" key="2">
    <source>
        <dbReference type="ARBA" id="ARBA00023002"/>
    </source>
</evidence>
<organism evidence="9 10">
    <name type="scientific">Ahniella affigens</name>
    <dbReference type="NCBI Taxonomy" id="2021234"/>
    <lineage>
        <taxon>Bacteria</taxon>
        <taxon>Pseudomonadati</taxon>
        <taxon>Pseudomonadota</taxon>
        <taxon>Gammaproteobacteria</taxon>
        <taxon>Lysobacterales</taxon>
        <taxon>Rhodanobacteraceae</taxon>
        <taxon>Ahniella</taxon>
    </lineage>
</organism>
<evidence type="ECO:0000256" key="3">
    <source>
        <dbReference type="ARBA" id="ARBA00023027"/>
    </source>
</evidence>
<evidence type="ECO:0000313" key="10">
    <source>
        <dbReference type="Proteomes" id="UP000241074"/>
    </source>
</evidence>
<evidence type="ECO:0000259" key="8">
    <source>
        <dbReference type="Pfam" id="PF00171"/>
    </source>
</evidence>
<reference evidence="9 10" key="1">
    <citation type="submission" date="2018-03" db="EMBL/GenBank/DDBJ databases">
        <title>Ahniella affigens gen. nov., sp. nov., a gammaproteobacterium isolated from sandy soil near a stream.</title>
        <authorList>
            <person name="Ko Y."/>
            <person name="Kim J.-H."/>
        </authorList>
    </citation>
    <scope>NUCLEOTIDE SEQUENCE [LARGE SCALE GENOMIC DNA]</scope>
    <source>
        <strain evidence="9 10">D13</strain>
    </source>
</reference>
<dbReference type="InterPro" id="IPR016161">
    <property type="entry name" value="Ald_DH/histidinol_DH"/>
</dbReference>
<protein>
    <recommendedName>
        <fullName evidence="4">Aldehyde dehydrogenase</fullName>
    </recommendedName>
</protein>
<name>A0A2P1PXN1_9GAMM</name>
<feature type="active site" evidence="5">
    <location>
        <position position="257"/>
    </location>
</feature>
<keyword evidence="10" id="KW-1185">Reference proteome</keyword>
<dbReference type="CDD" id="cd07133">
    <property type="entry name" value="ALDH_CALDH_CalB"/>
    <property type="match status" value="1"/>
</dbReference>
<dbReference type="InterPro" id="IPR029510">
    <property type="entry name" value="Ald_DH_CS_GLU"/>
</dbReference>
<dbReference type="GO" id="GO:0005737">
    <property type="term" value="C:cytoplasm"/>
    <property type="evidence" value="ECO:0007669"/>
    <property type="project" value="TreeGrafter"/>
</dbReference>
<dbReference type="Pfam" id="PF00171">
    <property type="entry name" value="Aldedh"/>
    <property type="match status" value="1"/>
</dbReference>
<feature type="domain" description="Aldehyde dehydrogenase" evidence="8">
    <location>
        <begin position="33"/>
        <end position="443"/>
    </location>
</feature>
<dbReference type="GO" id="GO:0006081">
    <property type="term" value="P:aldehyde metabolic process"/>
    <property type="evidence" value="ECO:0007669"/>
    <property type="project" value="InterPro"/>
</dbReference>
<accession>A0A2P1PXN1</accession>
<dbReference type="InterPro" id="IPR015590">
    <property type="entry name" value="Aldehyde_DH_dom"/>
</dbReference>
<dbReference type="SUPFAM" id="SSF53720">
    <property type="entry name" value="ALDH-like"/>
    <property type="match status" value="1"/>
</dbReference>
<reference evidence="9 10" key="2">
    <citation type="submission" date="2018-03" db="EMBL/GenBank/DDBJ databases">
        <authorList>
            <person name="Keele B.F."/>
        </authorList>
    </citation>
    <scope>NUCLEOTIDE SEQUENCE [LARGE SCALE GENOMIC DNA]</scope>
    <source>
        <strain evidence="9 10">D13</strain>
    </source>
</reference>
<dbReference type="PROSITE" id="PS00687">
    <property type="entry name" value="ALDEHYDE_DEHYDR_GLU"/>
    <property type="match status" value="1"/>
</dbReference>
<dbReference type="Gene3D" id="3.40.309.10">
    <property type="entry name" value="Aldehyde Dehydrogenase, Chain A, domain 2"/>
    <property type="match status" value="1"/>
</dbReference>
<dbReference type="OrthoDB" id="5687308at2"/>
<keyword evidence="2 4" id="KW-0560">Oxidoreductase</keyword>
<dbReference type="InterPro" id="IPR016162">
    <property type="entry name" value="Ald_DH_N"/>
</dbReference>
<dbReference type="AlphaFoldDB" id="A0A2P1PXN1"/>
<keyword evidence="3" id="KW-0520">NAD</keyword>
<dbReference type="Proteomes" id="UP000241074">
    <property type="component" value="Chromosome"/>
</dbReference>
<dbReference type="PIRSF" id="PIRSF036492">
    <property type="entry name" value="ALDH"/>
    <property type="match status" value="1"/>
</dbReference>
<evidence type="ECO:0000256" key="1">
    <source>
        <dbReference type="ARBA" id="ARBA00009986"/>
    </source>
</evidence>
<proteinExistence type="inferred from homology"/>
<gene>
    <name evidence="9" type="ORF">C7S18_21545</name>
</gene>
<evidence type="ECO:0000256" key="7">
    <source>
        <dbReference type="RuleBase" id="RU003345"/>
    </source>
</evidence>
<sequence>MAANLQVIKSESSRSELQESFERLRAASRSHTPDYQERLASLKKLRVVFEAKLPALIQAMDADFGQRSRHESELADGYIVLKELDFQIKHLRRHMRPERPPVGTAIQPARTEIRYQPLGVIGVISPWNYPVQLALNPLIGAIAAGNRVMVKPSEFTPKTSHLIAELLSEAFTPDQVVTVLGGVTTASAMTSLPFDYLVFTGSTEVGRKVMAACVSSLTPCTLELGGKSPVLITPDYPIAHAADRLIAGKCLNAGQTCIAPDYVFVEQSKVDELVAALKARFAKAYPDFEHTRDYTAVINERQWQRLTGWRDDAKAAGARIEPLASYESATRRILPLTLVINAPDNTKIMHEEIFGPLMILWPYTKIEDCLNIIKARPRPLAFYLFDRNSSRRDQILSQIVAGGVTVNDILLHFGDTNLPVGGVGDSGMGTYHGTASFKTYSKATATVYQSRFNTTGLFAPPYGKLQDWILKMLRAF</sequence>
<feature type="active site" evidence="5 6">
    <location>
        <position position="223"/>
    </location>
</feature>
<evidence type="ECO:0000256" key="4">
    <source>
        <dbReference type="PIRNR" id="PIRNR036492"/>
    </source>
</evidence>
<dbReference type="InterPro" id="IPR016163">
    <property type="entry name" value="Ald_DH_C"/>
</dbReference>
<dbReference type="InterPro" id="IPR012394">
    <property type="entry name" value="Aldehyde_DH_NAD(P)"/>
</dbReference>
<dbReference type="KEGG" id="xba:C7S18_21545"/>
<evidence type="ECO:0000256" key="5">
    <source>
        <dbReference type="PIRSR" id="PIRSR036492-1"/>
    </source>
</evidence>
<dbReference type="Gene3D" id="3.40.605.10">
    <property type="entry name" value="Aldehyde Dehydrogenase, Chain A, domain 1"/>
    <property type="match status" value="1"/>
</dbReference>
<dbReference type="PANTHER" id="PTHR43570:SF20">
    <property type="entry name" value="ALDEHYDE DEHYDROGENASE ALDX-RELATED"/>
    <property type="match status" value="1"/>
</dbReference>
<dbReference type="EMBL" id="CP027860">
    <property type="protein sequence ID" value="AVP99599.1"/>
    <property type="molecule type" value="Genomic_DNA"/>
</dbReference>
<dbReference type="GO" id="GO:0004029">
    <property type="term" value="F:aldehyde dehydrogenase (NAD+) activity"/>
    <property type="evidence" value="ECO:0007669"/>
    <property type="project" value="TreeGrafter"/>
</dbReference>
<evidence type="ECO:0000313" key="9">
    <source>
        <dbReference type="EMBL" id="AVP99599.1"/>
    </source>
</evidence>
<dbReference type="PANTHER" id="PTHR43570">
    <property type="entry name" value="ALDEHYDE DEHYDROGENASE"/>
    <property type="match status" value="1"/>
</dbReference>
<comment type="similarity">
    <text evidence="1 4 7">Belongs to the aldehyde dehydrogenase family.</text>
</comment>
<evidence type="ECO:0000256" key="6">
    <source>
        <dbReference type="PROSITE-ProRule" id="PRU10007"/>
    </source>
</evidence>
<dbReference type="RefSeq" id="WP_106893516.1">
    <property type="nucleotide sequence ID" value="NZ_CP027860.1"/>
</dbReference>